<evidence type="ECO:0000313" key="4">
    <source>
        <dbReference type="Proteomes" id="UP001058974"/>
    </source>
</evidence>
<evidence type="ECO:0000256" key="1">
    <source>
        <dbReference type="SAM" id="Phobius"/>
    </source>
</evidence>
<dbReference type="Gramene" id="Psat03G0123300-T1">
    <property type="protein sequence ID" value="KAI5425352.1"/>
    <property type="gene ID" value="KIW84_031233"/>
</dbReference>
<feature type="transmembrane region" description="Helical" evidence="1">
    <location>
        <begin position="44"/>
        <end position="63"/>
    </location>
</feature>
<name>A0A9D4XRR9_PEA</name>
<keyword evidence="4" id="KW-1185">Reference proteome</keyword>
<accession>A0A9D4XRR9</accession>
<keyword evidence="1" id="KW-1133">Transmembrane helix</keyword>
<feature type="non-terminal residue" evidence="3">
    <location>
        <position position="1"/>
    </location>
</feature>
<dbReference type="Proteomes" id="UP001058974">
    <property type="component" value="Chromosome 3"/>
</dbReference>
<dbReference type="Pfam" id="PF07127">
    <property type="entry name" value="Nodulin_late"/>
    <property type="match status" value="1"/>
</dbReference>
<comment type="caution">
    <text evidence="3">The sequence shown here is derived from an EMBL/GenBank/DDBJ whole genome shotgun (WGS) entry which is preliminary data.</text>
</comment>
<evidence type="ECO:0000259" key="2">
    <source>
        <dbReference type="Pfam" id="PF07127"/>
    </source>
</evidence>
<dbReference type="EMBL" id="JAMSHJ010000003">
    <property type="protein sequence ID" value="KAI5425352.1"/>
    <property type="molecule type" value="Genomic_DNA"/>
</dbReference>
<gene>
    <name evidence="3" type="ORF">KIW84_031233</name>
</gene>
<dbReference type="AlphaFoldDB" id="A0A9D4XRR9"/>
<reference evidence="3 4" key="1">
    <citation type="journal article" date="2022" name="Nat. Genet.">
        <title>Improved pea reference genome and pan-genome highlight genomic features and evolutionary characteristics.</title>
        <authorList>
            <person name="Yang T."/>
            <person name="Liu R."/>
            <person name="Luo Y."/>
            <person name="Hu S."/>
            <person name="Wang D."/>
            <person name="Wang C."/>
            <person name="Pandey M.K."/>
            <person name="Ge S."/>
            <person name="Xu Q."/>
            <person name="Li N."/>
            <person name="Li G."/>
            <person name="Huang Y."/>
            <person name="Saxena R.K."/>
            <person name="Ji Y."/>
            <person name="Li M."/>
            <person name="Yan X."/>
            <person name="He Y."/>
            <person name="Liu Y."/>
            <person name="Wang X."/>
            <person name="Xiang C."/>
            <person name="Varshney R.K."/>
            <person name="Ding H."/>
            <person name="Gao S."/>
            <person name="Zong X."/>
        </authorList>
    </citation>
    <scope>NUCLEOTIDE SEQUENCE [LARGE SCALE GENOMIC DNA]</scope>
    <source>
        <strain evidence="3 4">cv. Zhongwan 6</strain>
    </source>
</reference>
<keyword evidence="1" id="KW-0812">Transmembrane</keyword>
<proteinExistence type="predicted"/>
<dbReference type="GO" id="GO:0046872">
    <property type="term" value="F:metal ion binding"/>
    <property type="evidence" value="ECO:0007669"/>
    <property type="project" value="InterPro"/>
</dbReference>
<organism evidence="3 4">
    <name type="scientific">Pisum sativum</name>
    <name type="common">Garden pea</name>
    <name type="synonym">Lathyrus oleraceus</name>
    <dbReference type="NCBI Taxonomy" id="3888"/>
    <lineage>
        <taxon>Eukaryota</taxon>
        <taxon>Viridiplantae</taxon>
        <taxon>Streptophyta</taxon>
        <taxon>Embryophyta</taxon>
        <taxon>Tracheophyta</taxon>
        <taxon>Spermatophyta</taxon>
        <taxon>Magnoliopsida</taxon>
        <taxon>eudicotyledons</taxon>
        <taxon>Gunneridae</taxon>
        <taxon>Pentapetalae</taxon>
        <taxon>rosids</taxon>
        <taxon>fabids</taxon>
        <taxon>Fabales</taxon>
        <taxon>Fabaceae</taxon>
        <taxon>Papilionoideae</taxon>
        <taxon>50 kb inversion clade</taxon>
        <taxon>NPAAA clade</taxon>
        <taxon>Hologalegina</taxon>
        <taxon>IRL clade</taxon>
        <taxon>Fabeae</taxon>
        <taxon>Lathyrus</taxon>
    </lineage>
</organism>
<protein>
    <recommendedName>
        <fullName evidence="2">Late nodulin domain-containing protein</fullName>
    </recommendedName>
</protein>
<keyword evidence="1" id="KW-0472">Membrane</keyword>
<dbReference type="InterPro" id="IPR009810">
    <property type="entry name" value="Nodulin_late_dom"/>
</dbReference>
<sequence length="104" mass="11764">KIVDFPLHHTLPRSATQDKSHVSTEVISAYSISYMQKVEKMTKIIKFVYILIISLSLVVAMNINARGIPCYNKDVDCPENMCMYAHRPTCYLGFCKCVSIASDN</sequence>
<feature type="domain" description="Late nodulin" evidence="2">
    <location>
        <begin position="41"/>
        <end position="96"/>
    </location>
</feature>
<evidence type="ECO:0000313" key="3">
    <source>
        <dbReference type="EMBL" id="KAI5425352.1"/>
    </source>
</evidence>